<organism evidence="1 2">
    <name type="scientific">Cyclocybe aegerita</name>
    <name type="common">Black poplar mushroom</name>
    <name type="synonym">Agrocybe aegerita</name>
    <dbReference type="NCBI Taxonomy" id="1973307"/>
    <lineage>
        <taxon>Eukaryota</taxon>
        <taxon>Fungi</taxon>
        <taxon>Dikarya</taxon>
        <taxon>Basidiomycota</taxon>
        <taxon>Agaricomycotina</taxon>
        <taxon>Agaricomycetes</taxon>
        <taxon>Agaricomycetidae</taxon>
        <taxon>Agaricales</taxon>
        <taxon>Agaricineae</taxon>
        <taxon>Bolbitiaceae</taxon>
        <taxon>Cyclocybe</taxon>
    </lineage>
</organism>
<gene>
    <name evidence="1" type="ORF">AAE3_LOCUS13417</name>
</gene>
<comment type="caution">
    <text evidence="1">The sequence shown here is derived from an EMBL/GenBank/DDBJ whole genome shotgun (WGS) entry which is preliminary data.</text>
</comment>
<dbReference type="EMBL" id="CACVBS010000101">
    <property type="protein sequence ID" value="CAA7271154.1"/>
    <property type="molecule type" value="Genomic_DNA"/>
</dbReference>
<evidence type="ECO:0000313" key="2">
    <source>
        <dbReference type="Proteomes" id="UP000467700"/>
    </source>
</evidence>
<proteinExistence type="predicted"/>
<name>A0A8S0XTM5_CYCAE</name>
<evidence type="ECO:0000313" key="1">
    <source>
        <dbReference type="EMBL" id="CAA7271154.1"/>
    </source>
</evidence>
<keyword evidence="2" id="KW-1185">Reference proteome</keyword>
<protein>
    <submittedName>
        <fullName evidence="1">Uncharacterized protein</fullName>
    </submittedName>
</protein>
<sequence>MSRLWDTITVDFSQPRSTLRVSLKYLQIMLGRSSDQLLRISLISGPTSSSAVFEALADVIPACERWEEFSISAPYDVIVALDRPPLKLPSLRRLDVKLWSGFGQHPPHEVLLRSFNDCPVLHTASITGNGATVLLISRWHQLHSFGGRTSDLTTIQKFLASYPQITCLSITIVPVPLASNQQTLNMPAVRCIKLFFDPSPNDSLLEVGRTLLRLLILPSVEEITTNNLPGTLIQDLKLLLKRSTSTRVKKLYLLGMPSGIVPAGSITELLELCPDIVDLELPLPPPRDLSNLVLGQNSTHLVPGLKSLTFHNDRFDWNPGAMQTLTAITSSRCEPRPPSASPFCSTIHLRFPTEDACLDAFAMLHDVRVGYGRIYLEDVNETFCKVLDTLEAPCEENWVLKGLQSVKAVATKSTTTCIQRLSYVIEFSEDSEAESVKALYRSKVHHAMLRFIQLNDSAIPGNQKHNFKERGLQTLRQWCKILLEDAPNCKWGFEPPGSLVYIPTGDSIRQSKLHALKMFFGLDMSSGSLQCLISKED</sequence>
<dbReference type="AlphaFoldDB" id="A0A8S0XTM5"/>
<accession>A0A8S0XTM5</accession>
<dbReference type="Proteomes" id="UP000467700">
    <property type="component" value="Unassembled WGS sequence"/>
</dbReference>
<reference evidence="1 2" key="1">
    <citation type="submission" date="2020-01" db="EMBL/GenBank/DDBJ databases">
        <authorList>
            <person name="Gupta K D."/>
        </authorList>
    </citation>
    <scope>NUCLEOTIDE SEQUENCE [LARGE SCALE GENOMIC DNA]</scope>
</reference>